<evidence type="ECO:0000313" key="3">
    <source>
        <dbReference type="EMBL" id="MAA14405.1"/>
    </source>
</evidence>
<protein>
    <submittedName>
        <fullName evidence="3">Uncharacterized protein</fullName>
    </submittedName>
</protein>
<dbReference type="EMBL" id="GFPF01003259">
    <property type="protein sequence ID" value="MAA14405.1"/>
    <property type="molecule type" value="Transcribed_RNA"/>
</dbReference>
<evidence type="ECO:0000256" key="1">
    <source>
        <dbReference type="SAM" id="MobiDB-lite"/>
    </source>
</evidence>
<feature type="signal peptide" evidence="2">
    <location>
        <begin position="1"/>
        <end position="25"/>
    </location>
</feature>
<organism evidence="3">
    <name type="scientific">Rhipicephalus zambeziensis</name>
    <dbReference type="NCBI Taxonomy" id="60191"/>
    <lineage>
        <taxon>Eukaryota</taxon>
        <taxon>Metazoa</taxon>
        <taxon>Ecdysozoa</taxon>
        <taxon>Arthropoda</taxon>
        <taxon>Chelicerata</taxon>
        <taxon>Arachnida</taxon>
        <taxon>Acari</taxon>
        <taxon>Parasitiformes</taxon>
        <taxon>Ixodida</taxon>
        <taxon>Ixodoidea</taxon>
        <taxon>Ixodidae</taxon>
        <taxon>Rhipicephalinae</taxon>
        <taxon>Rhipicephalus</taxon>
        <taxon>Rhipicephalus</taxon>
    </lineage>
</organism>
<proteinExistence type="predicted"/>
<reference evidence="3" key="1">
    <citation type="journal article" date="2017" name="Parasit. Vectors">
        <title>Sialotranscriptomics of Rhipicephalus zambeziensis reveals intricate expression profiles of secretory proteins and suggests tight temporal transcriptional regulation during blood-feeding.</title>
        <authorList>
            <person name="de Castro M.H."/>
            <person name="de Klerk D."/>
            <person name="Pienaar R."/>
            <person name="Rees D.J.G."/>
            <person name="Mans B.J."/>
        </authorList>
    </citation>
    <scope>NUCLEOTIDE SEQUENCE</scope>
    <source>
        <tissue evidence="3">Salivary glands</tissue>
    </source>
</reference>
<dbReference type="AlphaFoldDB" id="A0A224YBX0"/>
<accession>A0A224YBX0</accession>
<sequence>MFRCDVLFLLGIILLFTFEPAPVLALKPGLGKIPAKPTGPVPQAKPGLPAGPPKVPGKHPGPRLKLPFKLKPGVPSHDRLYKLYSVLKVLRR</sequence>
<feature type="region of interest" description="Disordered" evidence="1">
    <location>
        <begin position="35"/>
        <end position="62"/>
    </location>
</feature>
<evidence type="ECO:0000256" key="2">
    <source>
        <dbReference type="SAM" id="SignalP"/>
    </source>
</evidence>
<keyword evidence="2" id="KW-0732">Signal</keyword>
<name>A0A224YBX0_9ACAR</name>
<feature type="chain" id="PRO_5012420414" evidence="2">
    <location>
        <begin position="26"/>
        <end position="92"/>
    </location>
</feature>